<dbReference type="InterPro" id="IPR015679">
    <property type="entry name" value="PLipase_D_fam"/>
</dbReference>
<evidence type="ECO:0000313" key="5">
    <source>
        <dbReference type="Proteomes" id="UP000236161"/>
    </source>
</evidence>
<dbReference type="GO" id="GO:0009395">
    <property type="term" value="P:phospholipid catabolic process"/>
    <property type="evidence" value="ECO:0007669"/>
    <property type="project" value="TreeGrafter"/>
</dbReference>
<dbReference type="Pfam" id="PF12357">
    <property type="entry name" value="PLD_C"/>
    <property type="match status" value="1"/>
</dbReference>
<proteinExistence type="predicted"/>
<organism evidence="4 5">
    <name type="scientific">Apostasia shenzhenica</name>
    <dbReference type="NCBI Taxonomy" id="1088818"/>
    <lineage>
        <taxon>Eukaryota</taxon>
        <taxon>Viridiplantae</taxon>
        <taxon>Streptophyta</taxon>
        <taxon>Embryophyta</taxon>
        <taxon>Tracheophyta</taxon>
        <taxon>Spermatophyta</taxon>
        <taxon>Magnoliopsida</taxon>
        <taxon>Liliopsida</taxon>
        <taxon>Asparagales</taxon>
        <taxon>Orchidaceae</taxon>
        <taxon>Apostasioideae</taxon>
        <taxon>Apostasia</taxon>
    </lineage>
</organism>
<dbReference type="AlphaFoldDB" id="A0A2I0AFZ5"/>
<sequence>MDGERDTEIAIGCRQRTAHNGEIFTYRMSLWYEHTGGVVEAFAEPESLECVETMRAIGDEMWKRYSGEEVVDMEGVHLVSYPVAVSEDGMTRDLEEGGGVFPDSGVRIGGRRSKILPPACTC</sequence>
<evidence type="ECO:0000256" key="1">
    <source>
        <dbReference type="ARBA" id="ARBA00022737"/>
    </source>
</evidence>
<dbReference type="EC" id="3.1.4.4" evidence="4"/>
<dbReference type="Proteomes" id="UP000236161">
    <property type="component" value="Unassembled WGS sequence"/>
</dbReference>
<dbReference type="PANTHER" id="PTHR18896">
    <property type="entry name" value="PHOSPHOLIPASE D"/>
    <property type="match status" value="1"/>
</dbReference>
<dbReference type="GO" id="GO:0004630">
    <property type="term" value="F:phospholipase D activity"/>
    <property type="evidence" value="ECO:0007669"/>
    <property type="project" value="UniProtKB-EC"/>
</dbReference>
<keyword evidence="4" id="KW-0378">Hydrolase</keyword>
<dbReference type="InterPro" id="IPR024632">
    <property type="entry name" value="PLipase_D_C"/>
</dbReference>
<dbReference type="OrthoDB" id="14911at2759"/>
<dbReference type="GO" id="GO:0005886">
    <property type="term" value="C:plasma membrane"/>
    <property type="evidence" value="ECO:0007669"/>
    <property type="project" value="TreeGrafter"/>
</dbReference>
<evidence type="ECO:0000313" key="4">
    <source>
        <dbReference type="EMBL" id="PKA54473.1"/>
    </source>
</evidence>
<protein>
    <submittedName>
        <fullName evidence="4">Phospholipase D epsilon</fullName>
        <ecNumber evidence="4">3.1.4.4</ecNumber>
    </submittedName>
</protein>
<accession>A0A2I0AFZ5</accession>
<name>A0A2I0AFZ5_9ASPA</name>
<keyword evidence="1" id="KW-0677">Repeat</keyword>
<keyword evidence="2" id="KW-0443">Lipid metabolism</keyword>
<reference evidence="4 5" key="1">
    <citation type="journal article" date="2017" name="Nature">
        <title>The Apostasia genome and the evolution of orchids.</title>
        <authorList>
            <person name="Zhang G.Q."/>
            <person name="Liu K.W."/>
            <person name="Li Z."/>
            <person name="Lohaus R."/>
            <person name="Hsiao Y.Y."/>
            <person name="Niu S.C."/>
            <person name="Wang J.Y."/>
            <person name="Lin Y.C."/>
            <person name="Xu Q."/>
            <person name="Chen L.J."/>
            <person name="Yoshida K."/>
            <person name="Fujiwara S."/>
            <person name="Wang Z.W."/>
            <person name="Zhang Y.Q."/>
            <person name="Mitsuda N."/>
            <person name="Wang M."/>
            <person name="Liu G.H."/>
            <person name="Pecoraro L."/>
            <person name="Huang H.X."/>
            <person name="Xiao X.J."/>
            <person name="Lin M."/>
            <person name="Wu X.Y."/>
            <person name="Wu W.L."/>
            <person name="Chen Y.Y."/>
            <person name="Chang S.B."/>
            <person name="Sakamoto S."/>
            <person name="Ohme-Takagi M."/>
            <person name="Yagi M."/>
            <person name="Zeng S.J."/>
            <person name="Shen C.Y."/>
            <person name="Yeh C.M."/>
            <person name="Luo Y.B."/>
            <person name="Tsai W.C."/>
            <person name="Van de Peer Y."/>
            <person name="Liu Z.J."/>
        </authorList>
    </citation>
    <scope>NUCLEOTIDE SEQUENCE [LARGE SCALE GENOMIC DNA]</scope>
    <source>
        <strain evidence="5">cv. Shenzhen</strain>
        <tissue evidence="4">Stem</tissue>
    </source>
</reference>
<dbReference type="PANTHER" id="PTHR18896:SF137">
    <property type="entry name" value="PHOSPHOLIPASE D ALPHA 4"/>
    <property type="match status" value="1"/>
</dbReference>
<evidence type="ECO:0000259" key="3">
    <source>
        <dbReference type="Pfam" id="PF12357"/>
    </source>
</evidence>
<dbReference type="STRING" id="1088818.A0A2I0AFZ5"/>
<keyword evidence="5" id="KW-1185">Reference proteome</keyword>
<dbReference type="EMBL" id="KZ451982">
    <property type="protein sequence ID" value="PKA54473.1"/>
    <property type="molecule type" value="Genomic_DNA"/>
</dbReference>
<feature type="domain" description="Phospholipase D C-terminal" evidence="3">
    <location>
        <begin position="40"/>
        <end position="111"/>
    </location>
</feature>
<gene>
    <name evidence="4" type="primary">PLDEPSILON</name>
    <name evidence="4" type="ORF">AXF42_Ash000307</name>
</gene>
<evidence type="ECO:0000256" key="2">
    <source>
        <dbReference type="ARBA" id="ARBA00023098"/>
    </source>
</evidence>